<dbReference type="AlphaFoldDB" id="A0A084TJL0"/>
<protein>
    <submittedName>
        <fullName evidence="3">Peptidase</fullName>
    </submittedName>
</protein>
<evidence type="ECO:0000259" key="2">
    <source>
        <dbReference type="SMART" id="SM01290"/>
    </source>
</evidence>
<feature type="domain" description="Peptide-N-glycosidase F N-terminal" evidence="2">
    <location>
        <begin position="56"/>
        <end position="177"/>
    </location>
</feature>
<dbReference type="InterPro" id="IPR015197">
    <property type="entry name" value="PngaseF_C"/>
</dbReference>
<evidence type="ECO:0000313" key="3">
    <source>
        <dbReference type="EMBL" id="KFB00896.1"/>
    </source>
</evidence>
<dbReference type="InterPro" id="IPR008977">
    <property type="entry name" value="PHM/PNGase_F_dom_sf"/>
</dbReference>
<dbReference type="SMART" id="SM01290">
    <property type="entry name" value="N-glycanase_N"/>
    <property type="match status" value="1"/>
</dbReference>
<dbReference type="PANTHER" id="PTHR39319:SF1">
    <property type="entry name" value="SI:DKEY-256H2.1"/>
    <property type="match status" value="1"/>
</dbReference>
<dbReference type="eggNOG" id="ENOG502Z8FK">
    <property type="taxonomic scope" value="Bacteria"/>
</dbReference>
<keyword evidence="1" id="KW-1015">Disulfide bond</keyword>
<dbReference type="PANTHER" id="PTHR39319">
    <property type="entry name" value="SI:DKEY-256H2.1"/>
    <property type="match status" value="1"/>
</dbReference>
<organism evidence="3 4">
    <name type="scientific">Mangrovimonas yunxiaonensis</name>
    <dbReference type="NCBI Taxonomy" id="1197477"/>
    <lineage>
        <taxon>Bacteria</taxon>
        <taxon>Pseudomonadati</taxon>
        <taxon>Bacteroidota</taxon>
        <taxon>Flavobacteriia</taxon>
        <taxon>Flavobacteriales</taxon>
        <taxon>Flavobacteriaceae</taxon>
        <taxon>Mangrovimonas</taxon>
    </lineage>
</organism>
<sequence length="357" mass="38866">MPAVNANGANTVYVRFLPTEIGSAMGAIAIQNALTTNVDVTLIGNGLPVTHNYVTFNQQPLAFGSGYSQSAVQTFNLPSDLSNIAQIKMFLQIDCPSSGCDDWDRFANVKVKDVESGNWYEIGRYITPYWTGTQQLDRGLEFDVTDFKSLLTGAVELRIYIENWTDKADLITVDFDYIEGTPDYPYYAVSEVLGYHINSIDGVPYGVPHSFDLDKSVSIPANAESTHLRTVISGWGHATPADGSRPCAEWCYRTHNVLINGSGMFSHYMGPLGCAANPVSNQNPGNWQPDRAGWCPGMAVPARIDAFGSSMAGSAFTFAYDFEDWTNDGNNGGAFYATSTYVVVKSTTPITKPTVAD</sequence>
<dbReference type="InterPro" id="IPR053251">
    <property type="entry name" value="N-glycanase"/>
</dbReference>
<dbReference type="GO" id="GO:0016715">
    <property type="term" value="F:oxidoreductase activity, acting on paired donors, with incorporation or reduction of molecular oxygen, reduced ascorbate as one donor, and incorporation of one atom of oxygen"/>
    <property type="evidence" value="ECO:0007669"/>
    <property type="project" value="InterPro"/>
</dbReference>
<reference evidence="4" key="2">
    <citation type="submission" date="2014-07" db="EMBL/GenBank/DDBJ databases">
        <title>Genome sequence of Mangrovimonas yunxiaonensis.</title>
        <authorList>
            <person name="Li Y."/>
            <person name="Zheng T."/>
        </authorList>
    </citation>
    <scope>NUCLEOTIDE SEQUENCE [LARGE SCALE GENOMIC DNA]</scope>
    <source>
        <strain evidence="4">LY01</strain>
    </source>
</reference>
<reference evidence="3 4" key="1">
    <citation type="journal article" date="2014" name="Genome Announc.">
        <title>Draft Genome Sequence of the Algicidal Bacterium Mangrovimonas yunxiaonensis Strain LY01.</title>
        <authorList>
            <person name="Li Y."/>
            <person name="Zhu H."/>
            <person name="Li C."/>
            <person name="Zhang H."/>
            <person name="Chen Z."/>
            <person name="Zheng W."/>
            <person name="Xu H."/>
            <person name="Zheng T."/>
        </authorList>
    </citation>
    <scope>NUCLEOTIDE SEQUENCE [LARGE SCALE GENOMIC DNA]</scope>
    <source>
        <strain evidence="3 4">LY01</strain>
    </source>
</reference>
<evidence type="ECO:0000256" key="1">
    <source>
        <dbReference type="ARBA" id="ARBA00023157"/>
    </source>
</evidence>
<keyword evidence="4" id="KW-1185">Reference proteome</keyword>
<proteinExistence type="predicted"/>
<dbReference type="EMBL" id="JPFK01000007">
    <property type="protein sequence ID" value="KFB00896.1"/>
    <property type="molecule type" value="Genomic_DNA"/>
</dbReference>
<dbReference type="InterPro" id="IPR014784">
    <property type="entry name" value="Cu2_ascorb_mOase-like_C"/>
</dbReference>
<dbReference type="SUPFAM" id="SSF49742">
    <property type="entry name" value="PHM/PNGase F"/>
    <property type="match status" value="2"/>
</dbReference>
<dbReference type="Proteomes" id="UP000028521">
    <property type="component" value="Unassembled WGS sequence"/>
</dbReference>
<comment type="caution">
    <text evidence="3">The sequence shown here is derived from an EMBL/GenBank/DDBJ whole genome shotgun (WGS) entry which is preliminary data.</text>
</comment>
<gene>
    <name evidence="3" type="ORF">IA57_10635</name>
</gene>
<dbReference type="InterPro" id="IPR015196">
    <property type="entry name" value="PngaseF_N"/>
</dbReference>
<name>A0A084TJL0_9FLAO</name>
<accession>A0A084TJL0</accession>
<dbReference type="Pfam" id="PF09113">
    <property type="entry name" value="N-glycanase_C"/>
    <property type="match status" value="1"/>
</dbReference>
<evidence type="ECO:0000313" key="4">
    <source>
        <dbReference type="Proteomes" id="UP000028521"/>
    </source>
</evidence>
<dbReference type="Gene3D" id="2.60.120.230">
    <property type="match status" value="2"/>
</dbReference>